<gene>
    <name evidence="1" type="ORF">LTS18_011856</name>
</gene>
<evidence type="ECO:0000313" key="1">
    <source>
        <dbReference type="EMBL" id="KAK3055098.1"/>
    </source>
</evidence>
<keyword evidence="2" id="KW-1185">Reference proteome</keyword>
<reference evidence="1" key="1">
    <citation type="submission" date="2024-09" db="EMBL/GenBank/DDBJ databases">
        <title>Black Yeasts Isolated from many extreme environments.</title>
        <authorList>
            <person name="Coleine C."/>
            <person name="Stajich J.E."/>
            <person name="Selbmann L."/>
        </authorList>
    </citation>
    <scope>NUCLEOTIDE SEQUENCE</scope>
    <source>
        <strain evidence="1">CCFEE 5737</strain>
    </source>
</reference>
<proteinExistence type="predicted"/>
<organism evidence="1 2">
    <name type="scientific">Coniosporium uncinatum</name>
    <dbReference type="NCBI Taxonomy" id="93489"/>
    <lineage>
        <taxon>Eukaryota</taxon>
        <taxon>Fungi</taxon>
        <taxon>Dikarya</taxon>
        <taxon>Ascomycota</taxon>
        <taxon>Pezizomycotina</taxon>
        <taxon>Dothideomycetes</taxon>
        <taxon>Dothideomycetes incertae sedis</taxon>
        <taxon>Coniosporium</taxon>
    </lineage>
</organism>
<accession>A0ACC3CY14</accession>
<protein>
    <submittedName>
        <fullName evidence="1">Uncharacterized protein</fullName>
    </submittedName>
</protein>
<feature type="non-terminal residue" evidence="1">
    <location>
        <position position="1"/>
    </location>
</feature>
<dbReference type="Proteomes" id="UP001186974">
    <property type="component" value="Unassembled WGS sequence"/>
</dbReference>
<dbReference type="EMBL" id="JAWDJW010009824">
    <property type="protein sequence ID" value="KAK3055098.1"/>
    <property type="molecule type" value="Genomic_DNA"/>
</dbReference>
<comment type="caution">
    <text evidence="1">The sequence shown here is derived from an EMBL/GenBank/DDBJ whole genome shotgun (WGS) entry which is preliminary data.</text>
</comment>
<name>A0ACC3CY14_9PEZI</name>
<evidence type="ECO:0000313" key="2">
    <source>
        <dbReference type="Proteomes" id="UP001186974"/>
    </source>
</evidence>
<sequence length="51" mass="5749">PSIAVREHKHVQSLLDCQPATAARHRRTTELNDRPDVAPWDEGPKASCDSW</sequence>